<dbReference type="InterPro" id="IPR047786">
    <property type="entry name" value="Mfa1_fim"/>
</dbReference>
<comment type="caution">
    <text evidence="3">The sequence shown here is derived from an EMBL/GenBank/DDBJ whole genome shotgun (WGS) entry which is preliminary data.</text>
</comment>
<evidence type="ECO:0000256" key="1">
    <source>
        <dbReference type="SAM" id="SignalP"/>
    </source>
</evidence>
<dbReference type="RefSeq" id="WP_301637930.1">
    <property type="nucleotide sequence ID" value="NZ_JADYTN010000009.1"/>
</dbReference>
<feature type="domain" description="Minor fimbrium subunit Mfa1 C-terminal" evidence="2">
    <location>
        <begin position="490"/>
        <end position="567"/>
    </location>
</feature>
<keyword evidence="4" id="KW-1185">Reference proteome</keyword>
<dbReference type="Gene3D" id="2.60.40.2580">
    <property type="match status" value="1"/>
</dbReference>
<reference evidence="3 4" key="1">
    <citation type="submission" date="2020-12" db="EMBL/GenBank/DDBJ databases">
        <title>Whole genome sequences of gut porcine anaerobes.</title>
        <authorList>
            <person name="Kubasova T."/>
            <person name="Jahodarova E."/>
            <person name="Rychlik I."/>
        </authorList>
    </citation>
    <scope>NUCLEOTIDE SEQUENCE [LARGE SCALE GENOMIC DNA]</scope>
    <source>
        <strain evidence="3 4">An925</strain>
    </source>
</reference>
<organism evidence="3 4">
    <name type="scientific">Xylanibacter brevis</name>
    <dbReference type="NCBI Taxonomy" id="83231"/>
    <lineage>
        <taxon>Bacteria</taxon>
        <taxon>Pseudomonadati</taxon>
        <taxon>Bacteroidota</taxon>
        <taxon>Bacteroidia</taxon>
        <taxon>Bacteroidales</taxon>
        <taxon>Prevotellaceae</taxon>
        <taxon>Xylanibacter</taxon>
    </lineage>
</organism>
<gene>
    <name evidence="3" type="ORF">I6E12_05650</name>
</gene>
<dbReference type="Pfam" id="PF15495">
    <property type="entry name" value="Fimbrillin_C"/>
    <property type="match status" value="1"/>
</dbReference>
<accession>A0ABS9CFQ4</accession>
<protein>
    <submittedName>
        <fullName evidence="3">Mfa1 fimbrilin C-terminal domain-containing protein</fullName>
    </submittedName>
</protein>
<feature type="signal peptide" evidence="1">
    <location>
        <begin position="1"/>
        <end position="20"/>
    </location>
</feature>
<dbReference type="Gene3D" id="2.60.40.3690">
    <property type="match status" value="1"/>
</dbReference>
<keyword evidence="1" id="KW-0732">Signal</keyword>
<dbReference type="EMBL" id="JADYTN010000009">
    <property type="protein sequence ID" value="MCF2563592.1"/>
    <property type="molecule type" value="Genomic_DNA"/>
</dbReference>
<evidence type="ECO:0000313" key="4">
    <source>
        <dbReference type="Proteomes" id="UP001200470"/>
    </source>
</evidence>
<dbReference type="NCBIfam" id="NF038041">
    <property type="entry name" value="fim_Mfa1_fam"/>
    <property type="match status" value="1"/>
</dbReference>
<sequence>MKIFKFFPLACAALMMSACSSDNNIEGGATKPGSDPQYLAVNIVNVGTTPTRAGDYENGTTEESKIKKVRFYFFNGDGSPYLIKNPNVTGVTGGENVNWLEVSNPTDDTTTPGTSTSVEKITNAVLVINGVQNAAPSAIMAVVNPETVEPATLKNGATMRLSELRSTAVGSKFYNKDASSGKVSDFVMSNSVYINAGEDVCSSLVAGHLTTSEKTAMENPVDLYVERVVAKVTADVDKDAFKVGDGSDWETTKYGTTTAVGKYGDYDVYAVIEGWGLAEENGKAEVEKQVDKSWTDGTLGIGTWNTYDYHRSFWERSVAFNTGVDGNQPVNHKYEEFKAKMKDELYTLPNTPIEKVTNLNTNNLTKLLVAATLRYKDAENNWYNAEICRYNGMNFLGIDNLKNHVASTFSQYYTSTDNTYYTQLSGSDIDFKDPDATMVQYRVTPTLAADPEGVTKKYYTKNPGTTSDFTEVNKSTVLAAIEASKAEVRKDGKAYYYVPIKHLGKAGELGEYGVVRNHFYKITLTGIKGFGTPVYNPELVIDPTVPTYDNTYLAARVQVLQWRVVNQNVSLGE</sequence>
<dbReference type="InterPro" id="IPR029140">
    <property type="entry name" value="Mfa1_C"/>
</dbReference>
<name>A0ABS9CFQ4_9BACT</name>
<proteinExistence type="predicted"/>
<evidence type="ECO:0000259" key="2">
    <source>
        <dbReference type="Pfam" id="PF15495"/>
    </source>
</evidence>
<feature type="chain" id="PRO_5046269638" evidence="1">
    <location>
        <begin position="21"/>
        <end position="573"/>
    </location>
</feature>
<dbReference type="Proteomes" id="UP001200470">
    <property type="component" value="Unassembled WGS sequence"/>
</dbReference>
<dbReference type="PROSITE" id="PS51257">
    <property type="entry name" value="PROKAR_LIPOPROTEIN"/>
    <property type="match status" value="1"/>
</dbReference>
<evidence type="ECO:0000313" key="3">
    <source>
        <dbReference type="EMBL" id="MCF2563592.1"/>
    </source>
</evidence>